<feature type="binding site" evidence="14">
    <location>
        <position position="545"/>
    </location>
    <ligand>
        <name>substrate</name>
    </ligand>
</feature>
<feature type="active site" description="Tele-phosphohistidine intermediate" evidence="13">
    <location>
        <position position="441"/>
    </location>
</feature>
<organism evidence="19 20">
    <name type="scientific">Holospora obtusa F1</name>
    <dbReference type="NCBI Taxonomy" id="1399147"/>
    <lineage>
        <taxon>Bacteria</taxon>
        <taxon>Pseudomonadati</taxon>
        <taxon>Pseudomonadota</taxon>
        <taxon>Alphaproteobacteria</taxon>
        <taxon>Holosporales</taxon>
        <taxon>Holosporaceae</taxon>
        <taxon>Holospora</taxon>
    </lineage>
</organism>
<evidence type="ECO:0000256" key="12">
    <source>
        <dbReference type="ARBA" id="ARBA00032883"/>
    </source>
</evidence>
<protein>
    <recommendedName>
        <fullName evidence="5">Pyruvate, phosphate dikinase</fullName>
        <ecNumber evidence="4">2.7.9.1</ecNumber>
    </recommendedName>
    <alternativeName>
        <fullName evidence="12">Pyruvate, orthophosphate dikinase</fullName>
    </alternativeName>
</protein>
<comment type="cofactor">
    <cofactor evidence="1 15">
        <name>Mg(2+)</name>
        <dbReference type="ChEBI" id="CHEBI:18420"/>
    </cofactor>
</comment>
<feature type="binding site" evidence="15">
    <location>
        <position position="722"/>
    </location>
    <ligand>
        <name>Mg(2+)</name>
        <dbReference type="ChEBI" id="CHEBI:18420"/>
    </ligand>
</feature>
<evidence type="ECO:0000256" key="13">
    <source>
        <dbReference type="PIRSR" id="PIRSR000853-1"/>
    </source>
</evidence>
<feature type="domain" description="PEP-utilising enzyme mobile" evidence="16">
    <location>
        <begin position="408"/>
        <end position="487"/>
    </location>
</feature>
<dbReference type="AlphaFoldDB" id="W6TFI5"/>
<evidence type="ECO:0000256" key="11">
    <source>
        <dbReference type="ARBA" id="ARBA00022842"/>
    </source>
</evidence>
<evidence type="ECO:0000256" key="4">
    <source>
        <dbReference type="ARBA" id="ARBA00011994"/>
    </source>
</evidence>
<dbReference type="InterPro" id="IPR008279">
    <property type="entry name" value="PEP-util_enz_mobile_dom"/>
</dbReference>
<feature type="binding site" evidence="14">
    <location>
        <position position="744"/>
    </location>
    <ligand>
        <name>substrate</name>
    </ligand>
</feature>
<dbReference type="PIRSF" id="PIRSF000853">
    <property type="entry name" value="PPDK"/>
    <property type="match status" value="1"/>
</dbReference>
<dbReference type="Pfam" id="PF00391">
    <property type="entry name" value="PEP-utilizers"/>
    <property type="match status" value="1"/>
</dbReference>
<dbReference type="Pfam" id="PF01326">
    <property type="entry name" value="PPDK_N"/>
    <property type="match status" value="2"/>
</dbReference>
<evidence type="ECO:0000256" key="14">
    <source>
        <dbReference type="PIRSR" id="PIRSR000853-2"/>
    </source>
</evidence>
<feature type="binding site" evidence="14">
    <location>
        <position position="746"/>
    </location>
    <ligand>
        <name>substrate</name>
    </ligand>
</feature>
<dbReference type="Gene3D" id="3.30.1490.20">
    <property type="entry name" value="ATP-grasp fold, A domain"/>
    <property type="match status" value="1"/>
</dbReference>
<dbReference type="GO" id="GO:0005524">
    <property type="term" value="F:ATP binding"/>
    <property type="evidence" value="ECO:0007669"/>
    <property type="project" value="UniProtKB-KW"/>
</dbReference>
<dbReference type="RefSeq" id="WP_021826932.1">
    <property type="nucleotide sequence ID" value="NZ_AWTR02000003.1"/>
</dbReference>
<name>W6TFI5_HOLOB</name>
<keyword evidence="11 15" id="KW-0460">Magnesium</keyword>
<dbReference type="Gene3D" id="3.20.20.60">
    <property type="entry name" value="Phosphoenolpyruvate-binding domains"/>
    <property type="match status" value="1"/>
</dbReference>
<dbReference type="InterPro" id="IPR015813">
    <property type="entry name" value="Pyrv/PenolPyrv_kinase-like_dom"/>
</dbReference>
<evidence type="ECO:0000256" key="2">
    <source>
        <dbReference type="ARBA" id="ARBA00003144"/>
    </source>
</evidence>
<dbReference type="Proteomes" id="UP000019112">
    <property type="component" value="Unassembled WGS sequence"/>
</dbReference>
<proteinExistence type="inferred from homology"/>
<dbReference type="SUPFAM" id="SSF52009">
    <property type="entry name" value="Phosphohistidine domain"/>
    <property type="match status" value="1"/>
</dbReference>
<keyword evidence="20" id="KW-1185">Reference proteome</keyword>
<accession>W6TFI5</accession>
<reference evidence="19 20" key="1">
    <citation type="journal article" date="2014" name="FEMS Microbiol. Lett.">
        <title>Draft genome sequences of three Holospora species (Holospora obtusa, Holospora undulata, and Holospora elegans), endonuclear symbiotic bacteria of the ciliate Paramecium caudatum.</title>
        <authorList>
            <person name="Dohra H."/>
            <person name="Tanaka K."/>
            <person name="Suzuki T."/>
            <person name="Fujishima M."/>
            <person name="Suzuki H."/>
        </authorList>
    </citation>
    <scope>NUCLEOTIDE SEQUENCE [LARGE SCALE GENOMIC DNA]</scope>
    <source>
        <strain evidence="19 20">F1</strain>
    </source>
</reference>
<keyword evidence="8" id="KW-0547">Nucleotide-binding</keyword>
<evidence type="ECO:0000256" key="5">
    <source>
        <dbReference type="ARBA" id="ARBA00020138"/>
    </source>
</evidence>
<evidence type="ECO:0000259" key="17">
    <source>
        <dbReference type="Pfam" id="PF01326"/>
    </source>
</evidence>
<keyword evidence="7 15" id="KW-0479">Metal-binding</keyword>
<dbReference type="OrthoDB" id="9765468at2"/>
<feature type="binding site" evidence="14">
    <location>
        <position position="722"/>
    </location>
    <ligand>
        <name>substrate</name>
    </ligand>
</feature>
<feature type="binding site" evidence="15">
    <location>
        <position position="746"/>
    </location>
    <ligand>
        <name>Mg(2+)</name>
        <dbReference type="ChEBI" id="CHEBI:18420"/>
    </ligand>
</feature>
<dbReference type="Gene3D" id="3.50.30.10">
    <property type="entry name" value="Phosphohistidine domain"/>
    <property type="match status" value="1"/>
</dbReference>
<evidence type="ECO:0000313" key="19">
    <source>
        <dbReference type="EMBL" id="ETZ07769.1"/>
    </source>
</evidence>
<feature type="domain" description="Pyruvate phosphate dikinase AMP/ATP-binding" evidence="17">
    <location>
        <begin position="90"/>
        <end position="280"/>
    </location>
</feature>
<evidence type="ECO:0000256" key="6">
    <source>
        <dbReference type="ARBA" id="ARBA00022679"/>
    </source>
</evidence>
<evidence type="ECO:0000259" key="18">
    <source>
        <dbReference type="Pfam" id="PF02896"/>
    </source>
</evidence>
<dbReference type="eggNOG" id="COG0574">
    <property type="taxonomic scope" value="Bacteria"/>
</dbReference>
<dbReference type="PANTHER" id="PTHR22931:SF9">
    <property type="entry name" value="PYRUVATE, PHOSPHATE DIKINASE 1, CHLOROPLASTIC"/>
    <property type="match status" value="1"/>
</dbReference>
<dbReference type="SUPFAM" id="SSF51621">
    <property type="entry name" value="Phosphoenolpyruvate/pyruvate domain"/>
    <property type="match status" value="1"/>
</dbReference>
<dbReference type="Pfam" id="PF02896">
    <property type="entry name" value="PEP-utilizers_C"/>
    <property type="match status" value="1"/>
</dbReference>
<feature type="domain" description="Pyruvate phosphate dikinase AMP/ATP-binding" evidence="17">
    <location>
        <begin position="290"/>
        <end position="332"/>
    </location>
</feature>
<dbReference type="GO" id="GO:0050242">
    <property type="term" value="F:pyruvate, phosphate dikinase activity"/>
    <property type="evidence" value="ECO:0007669"/>
    <property type="project" value="UniProtKB-EC"/>
</dbReference>
<dbReference type="Gene3D" id="1.10.189.10">
    <property type="entry name" value="Pyruvate Phosphate Dikinase, domain 2"/>
    <property type="match status" value="1"/>
</dbReference>
<dbReference type="STRING" id="1399147.P618_200026"/>
<dbReference type="PANTHER" id="PTHR22931">
    <property type="entry name" value="PHOSPHOENOLPYRUVATE DIKINASE-RELATED"/>
    <property type="match status" value="1"/>
</dbReference>
<dbReference type="EMBL" id="AWTR02000003">
    <property type="protein sequence ID" value="ETZ07769.1"/>
    <property type="molecule type" value="Genomic_DNA"/>
</dbReference>
<feature type="domain" description="PEP-utilising enzyme C-terminal" evidence="18">
    <location>
        <begin position="506"/>
        <end position="844"/>
    </location>
</feature>
<dbReference type="Gene3D" id="3.30.470.20">
    <property type="entry name" value="ATP-grasp fold, B domain"/>
    <property type="match status" value="1"/>
</dbReference>
<comment type="caution">
    <text evidence="19">The sequence shown here is derived from an EMBL/GenBank/DDBJ whole genome shotgun (WGS) entry which is preliminary data.</text>
</comment>
<evidence type="ECO:0000256" key="8">
    <source>
        <dbReference type="ARBA" id="ARBA00022741"/>
    </source>
</evidence>
<dbReference type="InterPro" id="IPR036637">
    <property type="entry name" value="Phosphohistidine_dom_sf"/>
</dbReference>
<dbReference type="SUPFAM" id="SSF56059">
    <property type="entry name" value="Glutathione synthetase ATP-binding domain-like"/>
    <property type="match status" value="1"/>
</dbReference>
<evidence type="ECO:0000256" key="9">
    <source>
        <dbReference type="ARBA" id="ARBA00022777"/>
    </source>
</evidence>
<sequence>MAFSKLMVCIDISFLNHFLSFSQEKFACLDETKLNIFPASKAEHLKALEKLGVPVPFFFVVPYAQLLFFKDLQEGLLKLQSESGKVWNDKNSGEHGLFVSVRSSFSVSMPGMLDSLLNVGLTFGHALEGNQEYLWRNYIKLMCNYGELVEKIDKNRFPKISEHATQQEALKFEKIFEQYAGHPFPQDSNEQLIKAFLMVKNSWENPRAKIYRFHENIVYSSGVDVIVQMMVFGNLDRLSGTGIVFTRNPSTGKKELFGEYSIQAQGEDLVSGVTTPGPIALLENELPHAYQTLKDLSEKIEDFFMDMQDIEFTIEKEKLWILQTRPGKRTKIAELNILLQYVEEGRLNMKEAFQRLSLKGLEQLHHPYLESLEGLEILGKGLGVSPGAVSGVLATCKETVDFFVKEGKNVIFAAQETHCDDIASILKASGVITSTGGMTCHGAVVTRGLGKPCVTSVQGLQVCQHSVIFSNRTFLEGDFITIDGTTGEIWKGIGILTTPTECPNLKKFLDFAQHHNAIKIYVNADTSQDWQSAAPFLPHGIGLCRSEHMFFQDTHLPWFQAWILGIQKEKSSVIIRDLQEEDYKNLFRLLRGKRLTVRLLDPPLHEFLPSSLEAEKILAQKLEISVDVIKQIASELREKNPMLGKRGARLGLTRPEIYDLQIHALFKASEHVYKEGISVNLGIMIPFVMTPEEFVFIKNRIFQSSLQYNLSGIDWNVGVMIEVPSAAIQASFFAQEADFICFGTNDLTQMTLGISRDDTAGVIKHYQSVGIFSQDPFQSIHQSSVGKIISFACESIFKVNPNFPLSVCGEHGGDPESIKFFYSLGIREISCSAYRITQAKLSGAKVTLGHSFF</sequence>
<feature type="binding site" evidence="14">
    <location>
        <position position="743"/>
    </location>
    <ligand>
        <name>substrate</name>
    </ligand>
</feature>
<dbReference type="eggNOG" id="COG1080">
    <property type="taxonomic scope" value="Bacteria"/>
</dbReference>
<keyword evidence="6" id="KW-0808">Transferase</keyword>
<feature type="active site" description="Proton donor" evidence="13">
    <location>
        <position position="808"/>
    </location>
</feature>
<comment type="function">
    <text evidence="2">Catalyzes the reversible phosphorylation of pyruvate and phosphate.</text>
</comment>
<feature type="binding site" evidence="14">
    <location>
        <position position="598"/>
    </location>
    <ligand>
        <name>substrate</name>
    </ligand>
</feature>
<keyword evidence="19" id="KW-0670">Pyruvate</keyword>
<evidence type="ECO:0000256" key="15">
    <source>
        <dbReference type="PIRSR" id="PIRSR000853-3"/>
    </source>
</evidence>
<evidence type="ECO:0000259" key="16">
    <source>
        <dbReference type="Pfam" id="PF00391"/>
    </source>
</evidence>
<comment type="similarity">
    <text evidence="3">Belongs to the PEP-utilizing enzyme family.</text>
</comment>
<dbReference type="InterPro" id="IPR013815">
    <property type="entry name" value="ATP_grasp_subdomain_1"/>
</dbReference>
<dbReference type="EC" id="2.7.9.1" evidence="4"/>
<keyword evidence="10" id="KW-0067">ATP-binding</keyword>
<dbReference type="InterPro" id="IPR010121">
    <property type="entry name" value="Pyruvate_phosphate_dikinase"/>
</dbReference>
<evidence type="ECO:0000256" key="3">
    <source>
        <dbReference type="ARBA" id="ARBA00007837"/>
    </source>
</evidence>
<dbReference type="GO" id="GO:0016301">
    <property type="term" value="F:kinase activity"/>
    <property type="evidence" value="ECO:0007669"/>
    <property type="project" value="UniProtKB-KW"/>
</dbReference>
<feature type="binding site" evidence="14">
    <location>
        <position position="745"/>
    </location>
    <ligand>
        <name>substrate</name>
    </ligand>
</feature>
<dbReference type="GO" id="GO:0046872">
    <property type="term" value="F:metal ion binding"/>
    <property type="evidence" value="ECO:0007669"/>
    <property type="project" value="UniProtKB-KW"/>
</dbReference>
<dbReference type="Gene3D" id="1.20.80.30">
    <property type="match status" value="1"/>
</dbReference>
<keyword evidence="9" id="KW-0418">Kinase</keyword>
<evidence type="ECO:0000256" key="1">
    <source>
        <dbReference type="ARBA" id="ARBA00001946"/>
    </source>
</evidence>
<gene>
    <name evidence="19" type="ORF">P618_200026</name>
</gene>
<dbReference type="InterPro" id="IPR002192">
    <property type="entry name" value="PPDK_AMP/ATP-bd"/>
</dbReference>
<dbReference type="InterPro" id="IPR040442">
    <property type="entry name" value="Pyrv_kinase-like_dom_sf"/>
</dbReference>
<evidence type="ECO:0000256" key="10">
    <source>
        <dbReference type="ARBA" id="ARBA00022840"/>
    </source>
</evidence>
<evidence type="ECO:0000256" key="7">
    <source>
        <dbReference type="ARBA" id="ARBA00022723"/>
    </source>
</evidence>
<dbReference type="InterPro" id="IPR000121">
    <property type="entry name" value="PEP_util_C"/>
</dbReference>
<evidence type="ECO:0000313" key="20">
    <source>
        <dbReference type="Proteomes" id="UP000019112"/>
    </source>
</evidence>